<feature type="non-terminal residue" evidence="1">
    <location>
        <position position="50"/>
    </location>
</feature>
<name>A0A382UMR6_9ZZZZ</name>
<accession>A0A382UMR6</accession>
<proteinExistence type="predicted"/>
<organism evidence="1">
    <name type="scientific">marine metagenome</name>
    <dbReference type="NCBI Taxonomy" id="408172"/>
    <lineage>
        <taxon>unclassified sequences</taxon>
        <taxon>metagenomes</taxon>
        <taxon>ecological metagenomes</taxon>
    </lineage>
</organism>
<evidence type="ECO:0000313" key="1">
    <source>
        <dbReference type="EMBL" id="SVD35125.1"/>
    </source>
</evidence>
<gene>
    <name evidence="1" type="ORF">METZ01_LOCUS387979</name>
</gene>
<reference evidence="1" key="1">
    <citation type="submission" date="2018-05" db="EMBL/GenBank/DDBJ databases">
        <authorList>
            <person name="Lanie J.A."/>
            <person name="Ng W.-L."/>
            <person name="Kazmierczak K.M."/>
            <person name="Andrzejewski T.M."/>
            <person name="Davidsen T.M."/>
            <person name="Wayne K.J."/>
            <person name="Tettelin H."/>
            <person name="Glass J.I."/>
            <person name="Rusch D."/>
            <person name="Podicherti R."/>
            <person name="Tsui H.-C.T."/>
            <person name="Winkler M.E."/>
        </authorList>
    </citation>
    <scope>NUCLEOTIDE SEQUENCE</scope>
</reference>
<dbReference type="AlphaFoldDB" id="A0A382UMR6"/>
<sequence length="50" mass="5173">VFYASLPAPAVAQGVSTTGTYNAMVIFARFAGEAPGDVSKPPWADDLFAP</sequence>
<feature type="non-terminal residue" evidence="1">
    <location>
        <position position="1"/>
    </location>
</feature>
<protein>
    <submittedName>
        <fullName evidence="1">Uncharacterized protein</fullName>
    </submittedName>
</protein>
<dbReference type="EMBL" id="UINC01145163">
    <property type="protein sequence ID" value="SVD35125.1"/>
    <property type="molecule type" value="Genomic_DNA"/>
</dbReference>